<evidence type="ECO:0000313" key="3">
    <source>
        <dbReference type="Proteomes" id="UP000027195"/>
    </source>
</evidence>
<dbReference type="Pfam" id="PF18759">
    <property type="entry name" value="Plavaka"/>
    <property type="match status" value="1"/>
</dbReference>
<proteinExistence type="predicted"/>
<reference evidence="3" key="1">
    <citation type="journal article" date="2014" name="Proc. Natl. Acad. Sci. U.S.A.">
        <title>Extensive sampling of basidiomycete genomes demonstrates inadequacy of the white-rot/brown-rot paradigm for wood decay fungi.</title>
        <authorList>
            <person name="Riley R."/>
            <person name="Salamov A.A."/>
            <person name="Brown D.W."/>
            <person name="Nagy L.G."/>
            <person name="Floudas D."/>
            <person name="Held B.W."/>
            <person name="Levasseur A."/>
            <person name="Lombard V."/>
            <person name="Morin E."/>
            <person name="Otillar R."/>
            <person name="Lindquist E.A."/>
            <person name="Sun H."/>
            <person name="LaButti K.M."/>
            <person name="Schmutz J."/>
            <person name="Jabbour D."/>
            <person name="Luo H."/>
            <person name="Baker S.E."/>
            <person name="Pisabarro A.G."/>
            <person name="Walton J.D."/>
            <person name="Blanchette R.A."/>
            <person name="Henrissat B."/>
            <person name="Martin F."/>
            <person name="Cullen D."/>
            <person name="Hibbett D.S."/>
            <person name="Grigoriev I.V."/>
        </authorList>
    </citation>
    <scope>NUCLEOTIDE SEQUENCE [LARGE SCALE GENOMIC DNA]</scope>
    <source>
        <strain evidence="3">FD-172 SS1</strain>
    </source>
</reference>
<accession>A0A067MD83</accession>
<dbReference type="InParanoid" id="A0A067MD83"/>
<sequence>MRWQRALGGSNVDAQQVEEEEEDDAASGTWNALHNPMRRVIAWARDRILQVNSRAHKSLSQLSSSAILEMPSCPTCGANYPSACGAHNRHATACAAVGAQEKARQKQRDENKLDHPQSPPHKKAYQTPEDRASMWEAHRTQDANQGSSGGTINPDSPEPPQPPEPPAQPPAVAAPPSYRIVYHPASMRPPDVLSESSAPPPDDPVYAGPDPPWQPFSCLADFEFADFAARAQLSNAENNELLQKMATSWASNVCITFKNAGHVRDGWTQATDMFPKYEEKKFTMSYQSPTTGETATQEFGTHVMPAMTWIKEVVGDKNLAKDVMWEPMKKYKCEDGRETMFVDEPMSAQDCYDAQDRLPKGATAVHISLYSDATKIARFNNKSFHPVVGRILNVKDTKRNSATGLGGGTLLGYIPKVEAKIKGDKDKPVFVNYKREVFHKALSYILESLEGPAESGHDMECGDAKERCELALTRGPLSNFPCPVCLVPHDEQHDLCGAVYPLRSAAASQAAYEKAQVLLQTPGNIGRAEKNAFWDLGPNSCPHRALSFDVLHFFDGGIWGKHLLVDLLKIIDEAGNSDKLDARHATITSSSSPMSWLHHLTSDHDTEFLTCLGGLLILPVSHDLVPKKYSVIIPLIRALACLRIIAGFSVHTEQRTKSGEAFVVKFGTLLQKFGVARGKKYDFPKAHASKHLFSDIRRKGVTKNYNTKLGEFGHIGYKGAFQQTRKGGEYEAELVEIIGRLSALCRIAVLVAEYYQTVLPQKPEPEDFKFQLGTPQHPVLAHALQRTSFSTNPVFDEFYDSLKSFLVGVALEEKLCPADQTPIVEHKLLRINFTSLDTWQRDGDVLRSNQVAYGVDRADCVMVKVTKGHQFARLHFMFTCQAFGKCWSVARVTFFSHNAKAKSSQVGMERVKETQKGEFILIDTIVRGAWLTPDGDKKNYFFVNDLIDSDAYLRLLETPM</sequence>
<feature type="region of interest" description="Disordered" evidence="1">
    <location>
        <begin position="187"/>
        <end position="212"/>
    </location>
</feature>
<evidence type="ECO:0000256" key="1">
    <source>
        <dbReference type="SAM" id="MobiDB-lite"/>
    </source>
</evidence>
<feature type="compositionally biased region" description="Polar residues" evidence="1">
    <location>
        <begin position="142"/>
        <end position="154"/>
    </location>
</feature>
<dbReference type="InterPro" id="IPR041078">
    <property type="entry name" value="Plavaka"/>
</dbReference>
<dbReference type="EMBL" id="KL198049">
    <property type="protein sequence ID" value="KDQ12670.1"/>
    <property type="molecule type" value="Genomic_DNA"/>
</dbReference>
<feature type="region of interest" description="Disordered" evidence="1">
    <location>
        <begin position="99"/>
        <end position="174"/>
    </location>
</feature>
<organism evidence="2 3">
    <name type="scientific">Botryobasidium botryosum (strain FD-172 SS1)</name>
    <dbReference type="NCBI Taxonomy" id="930990"/>
    <lineage>
        <taxon>Eukaryota</taxon>
        <taxon>Fungi</taxon>
        <taxon>Dikarya</taxon>
        <taxon>Basidiomycota</taxon>
        <taxon>Agaricomycotina</taxon>
        <taxon>Agaricomycetes</taxon>
        <taxon>Cantharellales</taxon>
        <taxon>Botryobasidiaceae</taxon>
        <taxon>Botryobasidium</taxon>
    </lineage>
</organism>
<dbReference type="Proteomes" id="UP000027195">
    <property type="component" value="Unassembled WGS sequence"/>
</dbReference>
<keyword evidence="3" id="KW-1185">Reference proteome</keyword>
<feature type="compositionally biased region" description="Pro residues" evidence="1">
    <location>
        <begin position="156"/>
        <end position="173"/>
    </location>
</feature>
<dbReference type="HOGENOM" id="CLU_009122_1_0_1"/>
<gene>
    <name evidence="2" type="ORF">BOTBODRAFT_45772</name>
</gene>
<feature type="compositionally biased region" description="Basic and acidic residues" evidence="1">
    <location>
        <begin position="101"/>
        <end position="115"/>
    </location>
</feature>
<dbReference type="AlphaFoldDB" id="A0A067MD83"/>
<feature type="compositionally biased region" description="Pro residues" evidence="1">
    <location>
        <begin position="198"/>
        <end position="212"/>
    </location>
</feature>
<evidence type="ECO:0000313" key="2">
    <source>
        <dbReference type="EMBL" id="KDQ12670.1"/>
    </source>
</evidence>
<dbReference type="OrthoDB" id="3239511at2759"/>
<name>A0A067MD83_BOTB1</name>
<feature type="compositionally biased region" description="Acidic residues" evidence="1">
    <location>
        <begin position="16"/>
        <end position="25"/>
    </location>
</feature>
<feature type="compositionally biased region" description="Basic and acidic residues" evidence="1">
    <location>
        <begin position="128"/>
        <end position="141"/>
    </location>
</feature>
<protein>
    <submittedName>
        <fullName evidence="2">Uncharacterized protein</fullName>
    </submittedName>
</protein>
<feature type="region of interest" description="Disordered" evidence="1">
    <location>
        <begin position="1"/>
        <end position="28"/>
    </location>
</feature>